<protein>
    <recommendedName>
        <fullName evidence="4">Aminotransferase</fullName>
        <ecNumber evidence="4">2.6.1.-</ecNumber>
    </recommendedName>
</protein>
<feature type="domain" description="Aminotransferase class I/classII large" evidence="5">
    <location>
        <begin position="31"/>
        <end position="383"/>
    </location>
</feature>
<accession>A0A0P8BIS4</accession>
<evidence type="ECO:0000256" key="2">
    <source>
        <dbReference type="ARBA" id="ARBA00022576"/>
    </source>
</evidence>
<dbReference type="Gene3D" id="3.40.640.10">
    <property type="entry name" value="Type I PLP-dependent aspartate aminotransferase-like (Major domain)"/>
    <property type="match status" value="1"/>
</dbReference>
<dbReference type="InterPro" id="IPR050881">
    <property type="entry name" value="LL-DAP_aminotransferase"/>
</dbReference>
<evidence type="ECO:0000313" key="9">
    <source>
        <dbReference type="Proteomes" id="UP000182800"/>
    </source>
</evidence>
<keyword evidence="2 4" id="KW-0032">Aminotransferase</keyword>
<dbReference type="RefSeq" id="WP_074444629.1">
    <property type="nucleotide sequence ID" value="NZ_FMBM01000002.1"/>
</dbReference>
<evidence type="ECO:0000259" key="5">
    <source>
        <dbReference type="Pfam" id="PF00155"/>
    </source>
</evidence>
<dbReference type="InterPro" id="IPR015424">
    <property type="entry name" value="PyrdxlP-dep_Trfase"/>
</dbReference>
<evidence type="ECO:0000256" key="1">
    <source>
        <dbReference type="ARBA" id="ARBA00001933"/>
    </source>
</evidence>
<dbReference type="GO" id="GO:0030170">
    <property type="term" value="F:pyridoxal phosphate binding"/>
    <property type="evidence" value="ECO:0007669"/>
    <property type="project" value="InterPro"/>
</dbReference>
<dbReference type="NCBIfam" id="NF006604">
    <property type="entry name" value="PRK09148.1"/>
    <property type="match status" value="1"/>
</dbReference>
<dbReference type="EMBL" id="LJSX01000033">
    <property type="protein sequence ID" value="KPQ09188.1"/>
    <property type="molecule type" value="Genomic_DNA"/>
</dbReference>
<dbReference type="InterPro" id="IPR004839">
    <property type="entry name" value="Aminotransferase_I/II_large"/>
</dbReference>
<dbReference type="AlphaFoldDB" id="A0A0P8BIS4"/>
<sequence length="410" mass="44739">MNDFYRTQRLPPYVFEPVNKIKAKARAEGVDIIDLGMGNPDLAAPAHVVAKLAETAGKPRTDRYSASKGIPGLRKAQAAYYARRFGVKLDPETQVVTTLGSKEGFANMAQAITAPGDVVLVPNPSYPLHNFGFLMAGGVVRNVPAEPSPEFFHAVERAMRLSVPKPIALVVCYPANPTACTASLDFYRDLVAFAKKHELILLSDLAYAEVYFDDNPPPSVLQVPGAMDIAAEFTSLSKTYSMAGWRMGFAVGNERLLAALARVKSYLDYGAFTPVQVAAAAALNGPDDYIEDMRAIYRKRRDALVESFAKAGWPVTRPSASMFCWTPIPERFRHLGSLEFAKLLVEKAGVAVAPGIGFGEHGDEYVRIALVENEQRIRQAARNIRRFFEDRDKALDNIAPQSAPTGAASA</sequence>
<comment type="caution">
    <text evidence="6">The sequence shown here is derived from an EMBL/GenBank/DDBJ whole genome shotgun (WGS) entry which is preliminary data.</text>
</comment>
<dbReference type="InterPro" id="IPR015421">
    <property type="entry name" value="PyrdxlP-dep_Trfase_major"/>
</dbReference>
<dbReference type="EC" id="2.6.1.-" evidence="4"/>
<dbReference type="PROSITE" id="PS00105">
    <property type="entry name" value="AA_TRANSFER_CLASS_1"/>
    <property type="match status" value="1"/>
</dbReference>
<organism evidence="6 8">
    <name type="scientific">Saliniramus fredricksonii</name>
    <dbReference type="NCBI Taxonomy" id="1653334"/>
    <lineage>
        <taxon>Bacteria</taxon>
        <taxon>Pseudomonadati</taxon>
        <taxon>Pseudomonadota</taxon>
        <taxon>Alphaproteobacteria</taxon>
        <taxon>Hyphomicrobiales</taxon>
        <taxon>Salinarimonadaceae</taxon>
        <taxon>Saliniramus</taxon>
    </lineage>
</organism>
<dbReference type="Gene3D" id="3.90.1150.10">
    <property type="entry name" value="Aspartate Aminotransferase, domain 1"/>
    <property type="match status" value="1"/>
</dbReference>
<dbReference type="GO" id="GO:0008483">
    <property type="term" value="F:transaminase activity"/>
    <property type="evidence" value="ECO:0007669"/>
    <property type="project" value="UniProtKB-KW"/>
</dbReference>
<dbReference type="EMBL" id="FMBM01000002">
    <property type="protein sequence ID" value="SCC80796.1"/>
    <property type="molecule type" value="Genomic_DNA"/>
</dbReference>
<dbReference type="Proteomes" id="UP000182800">
    <property type="component" value="Unassembled WGS sequence"/>
</dbReference>
<comment type="similarity">
    <text evidence="4">Belongs to the class-I pyridoxal-phosphate-dependent aminotransferase family.</text>
</comment>
<dbReference type="OrthoDB" id="9804407at2"/>
<evidence type="ECO:0000313" key="7">
    <source>
        <dbReference type="EMBL" id="SCC80796.1"/>
    </source>
</evidence>
<dbReference type="PANTHER" id="PTHR42832:SF1">
    <property type="entry name" value="GLUTAMATE-PYRUVATE AMINOTRANSFERASE ALAC"/>
    <property type="match status" value="1"/>
</dbReference>
<keyword evidence="9" id="KW-1185">Reference proteome</keyword>
<dbReference type="PANTHER" id="PTHR42832">
    <property type="entry name" value="AMINO ACID AMINOTRANSFERASE"/>
    <property type="match status" value="1"/>
</dbReference>
<keyword evidence="3 4" id="KW-0808">Transferase</keyword>
<dbReference type="InterPro" id="IPR015422">
    <property type="entry name" value="PyrdxlP-dep_Trfase_small"/>
</dbReference>
<comment type="cofactor">
    <cofactor evidence="1 4">
        <name>pyridoxal 5'-phosphate</name>
        <dbReference type="ChEBI" id="CHEBI:597326"/>
    </cofactor>
</comment>
<dbReference type="SUPFAM" id="SSF53383">
    <property type="entry name" value="PLP-dependent transferases"/>
    <property type="match status" value="1"/>
</dbReference>
<gene>
    <name evidence="6" type="primary">alaC</name>
    <name evidence="7" type="ORF">GA0071312_1724</name>
    <name evidence="6" type="ORF">HLUCCO17_16030</name>
</gene>
<reference evidence="7 9" key="2">
    <citation type="submission" date="2016-08" db="EMBL/GenBank/DDBJ databases">
        <authorList>
            <person name="Varghese N."/>
            <person name="Submissions Spin"/>
        </authorList>
    </citation>
    <scope>NUCLEOTIDE SEQUENCE [LARGE SCALE GENOMIC DNA]</scope>
    <source>
        <strain evidence="7 9">HL-109</strain>
    </source>
</reference>
<dbReference type="STRING" id="1653334.GA0071312_1724"/>
<proteinExistence type="inferred from homology"/>
<evidence type="ECO:0000313" key="6">
    <source>
        <dbReference type="EMBL" id="KPQ09188.1"/>
    </source>
</evidence>
<name>A0A0P8BIS4_9HYPH</name>
<evidence type="ECO:0000256" key="3">
    <source>
        <dbReference type="ARBA" id="ARBA00022679"/>
    </source>
</evidence>
<dbReference type="InterPro" id="IPR004838">
    <property type="entry name" value="NHTrfase_class1_PyrdxlP-BS"/>
</dbReference>
<reference evidence="6 8" key="1">
    <citation type="submission" date="2015-09" db="EMBL/GenBank/DDBJ databases">
        <title>Identification and resolution of microdiversity through metagenomic sequencing of parallel consortia.</title>
        <authorList>
            <person name="Nelson W.C."/>
            <person name="Romine M.F."/>
            <person name="Lindemann S.R."/>
        </authorList>
    </citation>
    <scope>NUCLEOTIDE SEQUENCE [LARGE SCALE GENOMIC DNA]</scope>
    <source>
        <strain evidence="6">HL-109</strain>
    </source>
</reference>
<evidence type="ECO:0000256" key="4">
    <source>
        <dbReference type="RuleBase" id="RU000481"/>
    </source>
</evidence>
<dbReference type="Proteomes" id="UP000050497">
    <property type="component" value="Unassembled WGS sequence"/>
</dbReference>
<evidence type="ECO:0000313" key="8">
    <source>
        <dbReference type="Proteomes" id="UP000050497"/>
    </source>
</evidence>
<dbReference type="CDD" id="cd00609">
    <property type="entry name" value="AAT_like"/>
    <property type="match status" value="1"/>
</dbReference>
<dbReference type="PATRIC" id="fig|1653334.4.peg.1261"/>
<dbReference type="Pfam" id="PF00155">
    <property type="entry name" value="Aminotran_1_2"/>
    <property type="match status" value="1"/>
</dbReference>